<reference evidence="1 2" key="1">
    <citation type="submission" date="2019-03" db="EMBL/GenBank/DDBJ databases">
        <title>Genomic Encyclopedia of Type Strains, Phase IV (KMG-IV): sequencing the most valuable type-strain genomes for metagenomic binning, comparative biology and taxonomic classification.</title>
        <authorList>
            <person name="Goeker M."/>
        </authorList>
    </citation>
    <scope>NUCLEOTIDE SEQUENCE [LARGE SCALE GENOMIC DNA]</scope>
    <source>
        <strain evidence="1 2">DSM 24984</strain>
    </source>
</reference>
<dbReference type="InterPro" id="IPR011990">
    <property type="entry name" value="TPR-like_helical_dom_sf"/>
</dbReference>
<evidence type="ECO:0000313" key="1">
    <source>
        <dbReference type="EMBL" id="TCK61711.1"/>
    </source>
</evidence>
<dbReference type="SUPFAM" id="SSF48452">
    <property type="entry name" value="TPR-like"/>
    <property type="match status" value="1"/>
</dbReference>
<dbReference type="EMBL" id="SMGG01000003">
    <property type="protein sequence ID" value="TCK61711.1"/>
    <property type="molecule type" value="Genomic_DNA"/>
</dbReference>
<proteinExistence type="predicted"/>
<dbReference type="OrthoDB" id="507476at2"/>
<dbReference type="Gene3D" id="1.25.40.10">
    <property type="entry name" value="Tetratricopeptide repeat domain"/>
    <property type="match status" value="2"/>
</dbReference>
<sequence length="329" mass="37318">MKYSTDFLKGLSALTEGNYEKAASYLKSAVMDNKERIEAYYTAGLVFKKLGQFEKASYIIETILSSDDVDSHTKRTLNVELGKIMFAAGNYKRAAKQLEMTSDTDGILLKAKALRETGDFDEAANTYKSLARMTGMNLDNEIGYCYYRCVLADKKDGYSKCFANALKYIPKSRVLRMALIDQHLLEGRGAKAVEEIESFIQDDLTATHHDMMKFQTIFFDEGKFEWLVRHCLKRINAGSDNPFNYTYVISRYLSTGNKEKAQAFIDRYVKNFGPTKIIARASLSIEHNAMLAMVLEKADFYQCRSCGAKAKDYSDTCKTCHSFETLKPV</sequence>
<protein>
    <submittedName>
        <fullName evidence="1">Lipopolysaccharide biosynthesis regulator YciM</fullName>
    </submittedName>
</protein>
<dbReference type="AlphaFoldDB" id="A0A4V2PS81"/>
<keyword evidence="2" id="KW-1185">Reference proteome</keyword>
<dbReference type="RefSeq" id="WP_132871228.1">
    <property type="nucleotide sequence ID" value="NZ_JAJUHT010000003.1"/>
</dbReference>
<dbReference type="Pfam" id="PF14559">
    <property type="entry name" value="TPR_19"/>
    <property type="match status" value="1"/>
</dbReference>
<name>A0A4V2PS81_9BACT</name>
<organism evidence="1 2">
    <name type="scientific">Seleniivibrio woodruffii</name>
    <dbReference type="NCBI Taxonomy" id="1078050"/>
    <lineage>
        <taxon>Bacteria</taxon>
        <taxon>Pseudomonadati</taxon>
        <taxon>Deferribacterota</taxon>
        <taxon>Deferribacteres</taxon>
        <taxon>Deferribacterales</taxon>
        <taxon>Geovibrionaceae</taxon>
        <taxon>Seleniivibrio</taxon>
    </lineage>
</organism>
<evidence type="ECO:0000313" key="2">
    <source>
        <dbReference type="Proteomes" id="UP000294614"/>
    </source>
</evidence>
<accession>A0A4V2PS81</accession>
<gene>
    <name evidence="1" type="ORF">C8D98_0217</name>
</gene>
<comment type="caution">
    <text evidence="1">The sequence shown here is derived from an EMBL/GenBank/DDBJ whole genome shotgun (WGS) entry which is preliminary data.</text>
</comment>
<dbReference type="Proteomes" id="UP000294614">
    <property type="component" value="Unassembled WGS sequence"/>
</dbReference>